<evidence type="ECO:0000256" key="1">
    <source>
        <dbReference type="ARBA" id="ARBA00009995"/>
    </source>
</evidence>
<dbReference type="EMBL" id="JACEFO010001748">
    <property type="protein sequence ID" value="KAF8711616.1"/>
    <property type="molecule type" value="Genomic_DNA"/>
</dbReference>
<dbReference type="PANTHER" id="PTHR48047">
    <property type="entry name" value="GLYCOSYLTRANSFERASE"/>
    <property type="match status" value="1"/>
</dbReference>
<evidence type="ECO:0000313" key="6">
    <source>
        <dbReference type="Proteomes" id="UP000636709"/>
    </source>
</evidence>
<reference evidence="5" key="1">
    <citation type="submission" date="2020-07" db="EMBL/GenBank/DDBJ databases">
        <title>Genome sequence and genetic diversity analysis of an under-domesticated orphan crop, white fonio (Digitaria exilis).</title>
        <authorList>
            <person name="Bennetzen J.L."/>
            <person name="Chen S."/>
            <person name="Ma X."/>
            <person name="Wang X."/>
            <person name="Yssel A.E.J."/>
            <person name="Chaluvadi S.R."/>
            <person name="Johnson M."/>
            <person name="Gangashetty P."/>
            <person name="Hamidou F."/>
            <person name="Sanogo M.D."/>
            <person name="Zwaenepoel A."/>
            <person name="Wallace J."/>
            <person name="Van De Peer Y."/>
            <person name="Van Deynze A."/>
        </authorList>
    </citation>
    <scope>NUCLEOTIDE SEQUENCE</scope>
    <source>
        <tissue evidence="5">Leaves</tissue>
    </source>
</reference>
<dbReference type="InterPro" id="IPR002213">
    <property type="entry name" value="UDP_glucos_trans"/>
</dbReference>
<name>A0A835ESB2_9POAL</name>
<sequence length="464" mass="50737">MIHLAHYLHRHGLATVTFFTTHGNAPFVREGLSGADASVVELTFPTNVPGIPPGVESAEGLTSLASFAVFADATLLLRPQLEASLAEMQPPASLLVTDPFLYWTKASAERLGIPKVSFFGISAFAHVMRELRVRHDPCATLRHDDVDEDGNPATFTVPEFRHVKLTFEDFMAPFGDPASIAPMLELDGKLGKAVEESQGLIINTFLGLEAPYVDFWNQHVGPRAWPIGPLCLAAQPESGRAEARRPSWMEWLDNKAFEGRAVLYVALGTLAAIPESQLKAVADGLEQAGLDFLWAVRPENIDLGSGFEERTKGSGLVVREWVDQLEILKHESVRGFLSHCGWNSVLESVTAGVPLAVWPMHADQPFNAKFLVDELKIAVRVQTADRTIRGLLTSEEVSKVVRVLMLGEKAVELEKNVAELSASAKEAMEEGGPSWKALKDMISVLCLNKVNDNSEVSQDEKVDA</sequence>
<keyword evidence="2 3" id="KW-0808">Transferase</keyword>
<evidence type="ECO:0000256" key="4">
    <source>
        <dbReference type="RuleBase" id="RU362057"/>
    </source>
</evidence>
<dbReference type="InterPro" id="IPR035595">
    <property type="entry name" value="UDP_glycos_trans_CS"/>
</dbReference>
<dbReference type="CDD" id="cd03784">
    <property type="entry name" value="GT1_Gtf-like"/>
    <property type="match status" value="1"/>
</dbReference>
<dbReference type="AlphaFoldDB" id="A0A835ESB2"/>
<dbReference type="FunFam" id="3.40.50.2000:FF:000107">
    <property type="entry name" value="Glycosyltransferase"/>
    <property type="match status" value="1"/>
</dbReference>
<dbReference type="PANTHER" id="PTHR48047:SF1">
    <property type="entry name" value="GLYCOSYLTRANSFERASE"/>
    <property type="match status" value="1"/>
</dbReference>
<dbReference type="EC" id="2.4.1.-" evidence="4"/>
<dbReference type="SUPFAM" id="SSF53756">
    <property type="entry name" value="UDP-Glycosyltransferase/glycogen phosphorylase"/>
    <property type="match status" value="1"/>
</dbReference>
<dbReference type="Proteomes" id="UP000636709">
    <property type="component" value="Unassembled WGS sequence"/>
</dbReference>
<dbReference type="Gene3D" id="3.40.50.2000">
    <property type="entry name" value="Glycogen Phosphorylase B"/>
    <property type="match status" value="2"/>
</dbReference>
<dbReference type="GO" id="GO:0035251">
    <property type="term" value="F:UDP-glucosyltransferase activity"/>
    <property type="evidence" value="ECO:0007669"/>
    <property type="project" value="TreeGrafter"/>
</dbReference>
<comment type="similarity">
    <text evidence="1 3">Belongs to the UDP-glycosyltransferase family.</text>
</comment>
<dbReference type="Pfam" id="PF00201">
    <property type="entry name" value="UDPGT"/>
    <property type="match status" value="1"/>
</dbReference>
<protein>
    <recommendedName>
        <fullName evidence="4">Glycosyltransferase</fullName>
        <ecNumber evidence="4">2.4.1.-</ecNumber>
    </recommendedName>
</protein>
<evidence type="ECO:0000256" key="3">
    <source>
        <dbReference type="RuleBase" id="RU003718"/>
    </source>
</evidence>
<evidence type="ECO:0000256" key="2">
    <source>
        <dbReference type="ARBA" id="ARBA00022679"/>
    </source>
</evidence>
<organism evidence="5 6">
    <name type="scientific">Digitaria exilis</name>
    <dbReference type="NCBI Taxonomy" id="1010633"/>
    <lineage>
        <taxon>Eukaryota</taxon>
        <taxon>Viridiplantae</taxon>
        <taxon>Streptophyta</taxon>
        <taxon>Embryophyta</taxon>
        <taxon>Tracheophyta</taxon>
        <taxon>Spermatophyta</taxon>
        <taxon>Magnoliopsida</taxon>
        <taxon>Liliopsida</taxon>
        <taxon>Poales</taxon>
        <taxon>Poaceae</taxon>
        <taxon>PACMAD clade</taxon>
        <taxon>Panicoideae</taxon>
        <taxon>Panicodae</taxon>
        <taxon>Paniceae</taxon>
        <taxon>Anthephorinae</taxon>
        <taxon>Digitaria</taxon>
    </lineage>
</organism>
<proteinExistence type="inferred from homology"/>
<evidence type="ECO:0000313" key="5">
    <source>
        <dbReference type="EMBL" id="KAF8711616.1"/>
    </source>
</evidence>
<keyword evidence="6" id="KW-1185">Reference proteome</keyword>
<comment type="caution">
    <text evidence="5">The sequence shown here is derived from an EMBL/GenBank/DDBJ whole genome shotgun (WGS) entry which is preliminary data.</text>
</comment>
<dbReference type="OrthoDB" id="5835829at2759"/>
<gene>
    <name evidence="5" type="ORF">HU200_029069</name>
</gene>
<keyword evidence="3" id="KW-0328">Glycosyltransferase</keyword>
<accession>A0A835ESB2</accession>
<dbReference type="PROSITE" id="PS00375">
    <property type="entry name" value="UDPGT"/>
    <property type="match status" value="1"/>
</dbReference>